<evidence type="ECO:0000313" key="1">
    <source>
        <dbReference type="EMBL" id="GBO33409.1"/>
    </source>
</evidence>
<reference evidence="1 2" key="1">
    <citation type="journal article" date="2019" name="Sci. Rep.">
        <title>Orb-weaving spider Araneus ventricosus genome elucidates the spidroin gene catalogue.</title>
        <authorList>
            <person name="Kono N."/>
            <person name="Nakamura H."/>
            <person name="Ohtoshi R."/>
            <person name="Moran D.A.P."/>
            <person name="Shinohara A."/>
            <person name="Yoshida Y."/>
            <person name="Fujiwara M."/>
            <person name="Mori M."/>
            <person name="Tomita M."/>
            <person name="Arakawa K."/>
        </authorList>
    </citation>
    <scope>NUCLEOTIDE SEQUENCE [LARGE SCALE GENOMIC DNA]</scope>
</reference>
<dbReference type="Proteomes" id="UP000499080">
    <property type="component" value="Unassembled WGS sequence"/>
</dbReference>
<protein>
    <submittedName>
        <fullName evidence="1">Uncharacterized protein</fullName>
    </submittedName>
</protein>
<proteinExistence type="predicted"/>
<organism evidence="1 2">
    <name type="scientific">Araneus ventricosus</name>
    <name type="common">Orbweaver spider</name>
    <name type="synonym">Epeira ventricosa</name>
    <dbReference type="NCBI Taxonomy" id="182803"/>
    <lineage>
        <taxon>Eukaryota</taxon>
        <taxon>Metazoa</taxon>
        <taxon>Ecdysozoa</taxon>
        <taxon>Arthropoda</taxon>
        <taxon>Chelicerata</taxon>
        <taxon>Arachnida</taxon>
        <taxon>Araneae</taxon>
        <taxon>Araneomorphae</taxon>
        <taxon>Entelegynae</taxon>
        <taxon>Araneoidea</taxon>
        <taxon>Araneidae</taxon>
        <taxon>Araneus</taxon>
    </lineage>
</organism>
<keyword evidence="2" id="KW-1185">Reference proteome</keyword>
<evidence type="ECO:0000313" key="2">
    <source>
        <dbReference type="Proteomes" id="UP000499080"/>
    </source>
</evidence>
<comment type="caution">
    <text evidence="1">The sequence shown here is derived from an EMBL/GenBank/DDBJ whole genome shotgun (WGS) entry which is preliminary data.</text>
</comment>
<dbReference type="EMBL" id="BGPR01056965">
    <property type="protein sequence ID" value="GBO33409.1"/>
    <property type="molecule type" value="Genomic_DNA"/>
</dbReference>
<dbReference type="AlphaFoldDB" id="A0A4Y2W8D2"/>
<gene>
    <name evidence="1" type="ORF">AVEN_135147_1</name>
</gene>
<accession>A0A4Y2W8D2</accession>
<sequence length="114" mass="12749">MLFGRGAEWFGDGLAWACETDTVTKPLMRSFAAMGWCSGISVPIRPLWRDIVYVKSSAGTAYRLHYIPVAYERVAPESEVAHNAQHSSQPFLREACALHPVSPLVFINRENVLK</sequence>
<name>A0A4Y2W8D2_ARAVE</name>